<reference evidence="1" key="1">
    <citation type="submission" date="2022-11" db="EMBL/GenBank/DDBJ databases">
        <authorList>
            <person name="Petersen C."/>
        </authorList>
    </citation>
    <scope>NUCLEOTIDE SEQUENCE</scope>
    <source>
        <strain evidence="1">IBT 34128</strain>
    </source>
</reference>
<keyword evidence="2" id="KW-1185">Reference proteome</keyword>
<evidence type="ECO:0000313" key="1">
    <source>
        <dbReference type="EMBL" id="KAJ5095323.1"/>
    </source>
</evidence>
<reference evidence="1" key="2">
    <citation type="journal article" date="2023" name="IMA Fungus">
        <title>Comparative genomic study of the Penicillium genus elucidates a diverse pangenome and 15 lateral gene transfer events.</title>
        <authorList>
            <person name="Petersen C."/>
            <person name="Sorensen T."/>
            <person name="Nielsen M.R."/>
            <person name="Sondergaard T.E."/>
            <person name="Sorensen J.L."/>
            <person name="Fitzpatrick D.A."/>
            <person name="Frisvad J.C."/>
            <person name="Nielsen K.L."/>
        </authorList>
    </citation>
    <scope>NUCLEOTIDE SEQUENCE</scope>
    <source>
        <strain evidence="1">IBT 34128</strain>
    </source>
</reference>
<dbReference type="GeneID" id="81394429"/>
<dbReference type="EMBL" id="JAPMSZ010000007">
    <property type="protein sequence ID" value="KAJ5095323.1"/>
    <property type="molecule type" value="Genomic_DNA"/>
</dbReference>
<accession>A0A9W9K6U9</accession>
<evidence type="ECO:0000313" key="2">
    <source>
        <dbReference type="Proteomes" id="UP001141434"/>
    </source>
</evidence>
<comment type="caution">
    <text evidence="1">The sequence shown here is derived from an EMBL/GenBank/DDBJ whole genome shotgun (WGS) entry which is preliminary data.</text>
</comment>
<proteinExistence type="predicted"/>
<organism evidence="1 2">
    <name type="scientific">Penicillium alfredii</name>
    <dbReference type="NCBI Taxonomy" id="1506179"/>
    <lineage>
        <taxon>Eukaryota</taxon>
        <taxon>Fungi</taxon>
        <taxon>Dikarya</taxon>
        <taxon>Ascomycota</taxon>
        <taxon>Pezizomycotina</taxon>
        <taxon>Eurotiomycetes</taxon>
        <taxon>Eurotiomycetidae</taxon>
        <taxon>Eurotiales</taxon>
        <taxon>Aspergillaceae</taxon>
        <taxon>Penicillium</taxon>
    </lineage>
</organism>
<dbReference type="Proteomes" id="UP001141434">
    <property type="component" value="Unassembled WGS sequence"/>
</dbReference>
<protein>
    <submittedName>
        <fullName evidence="1">Uncharacterized protein</fullName>
    </submittedName>
</protein>
<dbReference type="AlphaFoldDB" id="A0A9W9K6U9"/>
<name>A0A9W9K6U9_9EURO</name>
<sequence length="133" mass="15207">MTRVLCSEVRKCLFIRSFASPMEAASRFLDVSPGYHSCYIWWVFLGFSTKQSGTKLHRDTSGASLSSRRDLAFQANPHHTRWALGRRGSSRNVGIHDHITTRPVMNKAAPIFLNIWETPYKLFASQHQAPTYH</sequence>
<gene>
    <name evidence="1" type="ORF">NUU61_004679</name>
</gene>
<dbReference type="RefSeq" id="XP_056510874.1">
    <property type="nucleotide sequence ID" value="XM_056655261.1"/>
</dbReference>